<feature type="active site" evidence="10">
    <location>
        <position position="145"/>
    </location>
</feature>
<dbReference type="Pfam" id="PF00288">
    <property type="entry name" value="GHMP_kinases_N"/>
    <property type="match status" value="1"/>
</dbReference>
<dbReference type="PANTHER" id="PTHR43527">
    <property type="entry name" value="4-DIPHOSPHOCYTIDYL-2-C-METHYL-D-ERYTHRITOL KINASE, CHLOROPLASTIC"/>
    <property type="match status" value="1"/>
</dbReference>
<dbReference type="EC" id="2.7.1.148" evidence="2 10"/>
<dbReference type="PANTHER" id="PTHR43527:SF2">
    <property type="entry name" value="4-DIPHOSPHOCYTIDYL-2-C-METHYL-D-ERYTHRITOL KINASE, CHLOROPLASTIC"/>
    <property type="match status" value="1"/>
</dbReference>
<feature type="binding site" evidence="10">
    <location>
        <begin position="103"/>
        <end position="113"/>
    </location>
    <ligand>
        <name>ATP</name>
        <dbReference type="ChEBI" id="CHEBI:30616"/>
    </ligand>
</feature>
<evidence type="ECO:0000256" key="2">
    <source>
        <dbReference type="ARBA" id="ARBA00012052"/>
    </source>
</evidence>
<evidence type="ECO:0000256" key="9">
    <source>
        <dbReference type="ARBA" id="ARBA00032554"/>
    </source>
</evidence>
<dbReference type="InterPro" id="IPR020568">
    <property type="entry name" value="Ribosomal_Su5_D2-typ_SF"/>
</dbReference>
<accession>A0ABN1L6D2</accession>
<dbReference type="NCBIfam" id="TIGR00154">
    <property type="entry name" value="ispE"/>
    <property type="match status" value="1"/>
</dbReference>
<dbReference type="InterPro" id="IPR036554">
    <property type="entry name" value="GHMP_kinase_C_sf"/>
</dbReference>
<comment type="function">
    <text evidence="10">Catalyzes the phosphorylation of the position 2 hydroxy group of 4-diphosphocytidyl-2C-methyl-D-erythritol.</text>
</comment>
<evidence type="ECO:0000256" key="7">
    <source>
        <dbReference type="ARBA" id="ARBA00022840"/>
    </source>
</evidence>
<protein>
    <recommendedName>
        <fullName evidence="3 10">4-diphosphocytidyl-2-C-methyl-D-erythritol kinase</fullName>
        <shortName evidence="10">CMK</shortName>
        <ecNumber evidence="2 10">2.7.1.148</ecNumber>
    </recommendedName>
    <alternativeName>
        <fullName evidence="9 10">4-(cytidine-5'-diphospho)-2-C-methyl-D-erythritol kinase</fullName>
    </alternativeName>
</protein>
<gene>
    <name evidence="10 13" type="primary">ispE</name>
    <name evidence="13" type="ORF">GCM10009111_16230</name>
</gene>
<dbReference type="InterPro" id="IPR006204">
    <property type="entry name" value="GHMP_kinase_N_dom"/>
</dbReference>
<dbReference type="Gene3D" id="3.30.70.890">
    <property type="entry name" value="GHMP kinase, C-terminal domain"/>
    <property type="match status" value="1"/>
</dbReference>
<comment type="pathway">
    <text evidence="10">Isoprenoid biosynthesis; isopentenyl diphosphate biosynthesis via DXP pathway; isopentenyl diphosphate from 1-deoxy-D-xylulose 5-phosphate: step 3/6.</text>
</comment>
<evidence type="ECO:0000259" key="12">
    <source>
        <dbReference type="Pfam" id="PF08544"/>
    </source>
</evidence>
<evidence type="ECO:0000256" key="3">
    <source>
        <dbReference type="ARBA" id="ARBA00017473"/>
    </source>
</evidence>
<dbReference type="Pfam" id="PF08544">
    <property type="entry name" value="GHMP_kinases_C"/>
    <property type="match status" value="1"/>
</dbReference>
<evidence type="ECO:0000256" key="8">
    <source>
        <dbReference type="ARBA" id="ARBA00023229"/>
    </source>
</evidence>
<dbReference type="PIRSF" id="PIRSF010376">
    <property type="entry name" value="IspE"/>
    <property type="match status" value="1"/>
</dbReference>
<dbReference type="InterPro" id="IPR013750">
    <property type="entry name" value="GHMP_kinase_C_dom"/>
</dbReference>
<evidence type="ECO:0000259" key="11">
    <source>
        <dbReference type="Pfam" id="PF00288"/>
    </source>
</evidence>
<dbReference type="SUPFAM" id="SSF54211">
    <property type="entry name" value="Ribosomal protein S5 domain 2-like"/>
    <property type="match status" value="1"/>
</dbReference>
<dbReference type="Proteomes" id="UP001500021">
    <property type="component" value="Unassembled WGS sequence"/>
</dbReference>
<keyword evidence="4 10" id="KW-0808">Transferase</keyword>
<evidence type="ECO:0000256" key="10">
    <source>
        <dbReference type="HAMAP-Rule" id="MF_00061"/>
    </source>
</evidence>
<dbReference type="HAMAP" id="MF_00061">
    <property type="entry name" value="IspE"/>
    <property type="match status" value="1"/>
</dbReference>
<dbReference type="InterPro" id="IPR004424">
    <property type="entry name" value="IspE"/>
</dbReference>
<sequence length="302" mass="32947">MTLAHSSYLNTPIDFPSPAKINLFLHIVGRRDNGYHELETLFQFLDYGDTLSITATESEQIDLLTPIIGVKNEDNLIIKAAKLLKATSKSQYGAQISLNKILPMGGGLGGGSSNAATILIALNLLWQCGLSTKELATLGLSLGADVPIFIHGFAAFAQGIGEQLSPALPQECWYLITKPACSISTQSVFTHEKLTRDTQKLPVNNQQLNDFSHDLFCPPYHNDCQDVVINSYSEVAKLLAWLIEYAPSRMTGTGACIFSRFSSYNEACALQAKLPENVASFVARGVNKSPLCFTIEKLKTNN</sequence>
<dbReference type="GO" id="GO:0016301">
    <property type="term" value="F:kinase activity"/>
    <property type="evidence" value="ECO:0007669"/>
    <property type="project" value="UniProtKB-KW"/>
</dbReference>
<evidence type="ECO:0000256" key="5">
    <source>
        <dbReference type="ARBA" id="ARBA00022741"/>
    </source>
</evidence>
<feature type="active site" evidence="10">
    <location>
        <position position="20"/>
    </location>
</feature>
<feature type="domain" description="GHMP kinase C-terminal" evidence="12">
    <location>
        <begin position="222"/>
        <end position="277"/>
    </location>
</feature>
<evidence type="ECO:0000256" key="4">
    <source>
        <dbReference type="ARBA" id="ARBA00022679"/>
    </source>
</evidence>
<reference evidence="13 14" key="1">
    <citation type="journal article" date="2019" name="Int. J. Syst. Evol. Microbiol.">
        <title>The Global Catalogue of Microorganisms (GCM) 10K type strain sequencing project: providing services to taxonomists for standard genome sequencing and annotation.</title>
        <authorList>
            <consortium name="The Broad Institute Genomics Platform"/>
            <consortium name="The Broad Institute Genome Sequencing Center for Infectious Disease"/>
            <person name="Wu L."/>
            <person name="Ma J."/>
        </authorList>
    </citation>
    <scope>NUCLEOTIDE SEQUENCE [LARGE SCALE GENOMIC DNA]</scope>
    <source>
        <strain evidence="13 14">JCM 15608</strain>
    </source>
</reference>
<feature type="domain" description="GHMP kinase N-terminal" evidence="11">
    <location>
        <begin position="75"/>
        <end position="152"/>
    </location>
</feature>
<keyword evidence="8 10" id="KW-0414">Isoprene biosynthesis</keyword>
<dbReference type="RefSeq" id="WP_343816886.1">
    <property type="nucleotide sequence ID" value="NZ_BAAAFA010000005.1"/>
</dbReference>
<evidence type="ECO:0000256" key="1">
    <source>
        <dbReference type="ARBA" id="ARBA00009684"/>
    </source>
</evidence>
<dbReference type="EMBL" id="BAAAFA010000005">
    <property type="protein sequence ID" value="GAA0816447.1"/>
    <property type="molecule type" value="Genomic_DNA"/>
</dbReference>
<keyword evidence="14" id="KW-1185">Reference proteome</keyword>
<proteinExistence type="inferred from homology"/>
<comment type="caution">
    <text evidence="13">The sequence shown here is derived from an EMBL/GenBank/DDBJ whole genome shotgun (WGS) entry which is preliminary data.</text>
</comment>
<dbReference type="Gene3D" id="3.30.230.10">
    <property type="match status" value="1"/>
</dbReference>
<organism evidence="13 14">
    <name type="scientific">Colwellia asteriadis</name>
    <dbReference type="NCBI Taxonomy" id="517723"/>
    <lineage>
        <taxon>Bacteria</taxon>
        <taxon>Pseudomonadati</taxon>
        <taxon>Pseudomonadota</taxon>
        <taxon>Gammaproteobacteria</taxon>
        <taxon>Alteromonadales</taxon>
        <taxon>Colwelliaceae</taxon>
        <taxon>Colwellia</taxon>
    </lineage>
</organism>
<keyword evidence="7 10" id="KW-0067">ATP-binding</keyword>
<keyword evidence="5 10" id="KW-0547">Nucleotide-binding</keyword>
<evidence type="ECO:0000256" key="6">
    <source>
        <dbReference type="ARBA" id="ARBA00022777"/>
    </source>
</evidence>
<comment type="similarity">
    <text evidence="1 10">Belongs to the GHMP kinase family. IspE subfamily.</text>
</comment>
<dbReference type="InterPro" id="IPR014721">
    <property type="entry name" value="Ribsml_uS5_D2-typ_fold_subgr"/>
</dbReference>
<evidence type="ECO:0000313" key="13">
    <source>
        <dbReference type="EMBL" id="GAA0816447.1"/>
    </source>
</evidence>
<keyword evidence="6 10" id="KW-0418">Kinase</keyword>
<evidence type="ECO:0000313" key="14">
    <source>
        <dbReference type="Proteomes" id="UP001500021"/>
    </source>
</evidence>
<dbReference type="SUPFAM" id="SSF55060">
    <property type="entry name" value="GHMP Kinase, C-terminal domain"/>
    <property type="match status" value="1"/>
</dbReference>
<comment type="catalytic activity">
    <reaction evidence="10">
        <text>4-CDP-2-C-methyl-D-erythritol + ATP = 4-CDP-2-C-methyl-D-erythritol 2-phosphate + ADP + H(+)</text>
        <dbReference type="Rhea" id="RHEA:18437"/>
        <dbReference type="ChEBI" id="CHEBI:15378"/>
        <dbReference type="ChEBI" id="CHEBI:30616"/>
        <dbReference type="ChEBI" id="CHEBI:57823"/>
        <dbReference type="ChEBI" id="CHEBI:57919"/>
        <dbReference type="ChEBI" id="CHEBI:456216"/>
        <dbReference type="EC" id="2.7.1.148"/>
    </reaction>
</comment>
<name>A0ABN1L6D2_9GAMM</name>